<protein>
    <submittedName>
        <fullName evidence="1">Uncharacterized protein</fullName>
    </submittedName>
</protein>
<accession>A0AAD6SCB5</accession>
<dbReference type="Gene3D" id="3.60.130.30">
    <property type="match status" value="1"/>
</dbReference>
<proteinExistence type="predicted"/>
<evidence type="ECO:0000313" key="1">
    <source>
        <dbReference type="EMBL" id="KAJ7022917.1"/>
    </source>
</evidence>
<keyword evidence="2" id="KW-1185">Reference proteome</keyword>
<dbReference type="Proteomes" id="UP001218188">
    <property type="component" value="Unassembled WGS sequence"/>
</dbReference>
<dbReference type="EMBL" id="JARJCM010000200">
    <property type="protein sequence ID" value="KAJ7022917.1"/>
    <property type="molecule type" value="Genomic_DNA"/>
</dbReference>
<organism evidence="1 2">
    <name type="scientific">Mycena alexandri</name>
    <dbReference type="NCBI Taxonomy" id="1745969"/>
    <lineage>
        <taxon>Eukaryota</taxon>
        <taxon>Fungi</taxon>
        <taxon>Dikarya</taxon>
        <taxon>Basidiomycota</taxon>
        <taxon>Agaricomycotina</taxon>
        <taxon>Agaricomycetes</taxon>
        <taxon>Agaricomycetidae</taxon>
        <taxon>Agaricales</taxon>
        <taxon>Marasmiineae</taxon>
        <taxon>Mycenaceae</taxon>
        <taxon>Mycena</taxon>
    </lineage>
</organism>
<reference evidence="1" key="1">
    <citation type="submission" date="2023-03" db="EMBL/GenBank/DDBJ databases">
        <title>Massive genome expansion in bonnet fungi (Mycena s.s.) driven by repeated elements and novel gene families across ecological guilds.</title>
        <authorList>
            <consortium name="Lawrence Berkeley National Laboratory"/>
            <person name="Harder C.B."/>
            <person name="Miyauchi S."/>
            <person name="Viragh M."/>
            <person name="Kuo A."/>
            <person name="Thoen E."/>
            <person name="Andreopoulos B."/>
            <person name="Lu D."/>
            <person name="Skrede I."/>
            <person name="Drula E."/>
            <person name="Henrissat B."/>
            <person name="Morin E."/>
            <person name="Kohler A."/>
            <person name="Barry K."/>
            <person name="LaButti K."/>
            <person name="Morin E."/>
            <person name="Salamov A."/>
            <person name="Lipzen A."/>
            <person name="Mereny Z."/>
            <person name="Hegedus B."/>
            <person name="Baldrian P."/>
            <person name="Stursova M."/>
            <person name="Weitz H."/>
            <person name="Taylor A."/>
            <person name="Grigoriev I.V."/>
            <person name="Nagy L.G."/>
            <person name="Martin F."/>
            <person name="Kauserud H."/>
        </authorList>
    </citation>
    <scope>NUCLEOTIDE SEQUENCE</scope>
    <source>
        <strain evidence="1">CBHHK200</strain>
    </source>
</reference>
<dbReference type="AlphaFoldDB" id="A0AAD6SCB5"/>
<comment type="caution">
    <text evidence="1">The sequence shown here is derived from an EMBL/GenBank/DDBJ whole genome shotgun (WGS) entry which is preliminary data.</text>
</comment>
<gene>
    <name evidence="1" type="ORF">C8F04DRAFT_892343</name>
</gene>
<evidence type="ECO:0000313" key="2">
    <source>
        <dbReference type="Proteomes" id="UP001218188"/>
    </source>
</evidence>
<feature type="non-terminal residue" evidence="1">
    <location>
        <position position="1"/>
    </location>
</feature>
<sequence length="136" mass="15301">NHGQRIPWVSKDITKDQDSYASLVSVLTGMCEYLADRLCYHRPDLVGKLEAYINILPYNAACPWAPFGGIVVNFNACSDAHLDGWDLFKRCLVVPLMRDCKGGALVLYEGRLVLDLHTADAILFPSGRFTHFNLHY</sequence>
<feature type="non-terminal residue" evidence="1">
    <location>
        <position position="136"/>
    </location>
</feature>
<name>A0AAD6SCB5_9AGAR</name>